<dbReference type="PANTHER" id="PTHR12695:SF2">
    <property type="entry name" value="GENERAL TRANSCRIPTION FACTOR IIH SUBUNIT 2-RELATED"/>
    <property type="match status" value="1"/>
</dbReference>
<dbReference type="Proteomes" id="UP001642483">
    <property type="component" value="Unassembled WGS sequence"/>
</dbReference>
<reference evidence="13 14" key="1">
    <citation type="submission" date="2024-02" db="EMBL/GenBank/DDBJ databases">
        <authorList>
            <person name="Daric V."/>
            <person name="Darras S."/>
        </authorList>
    </citation>
    <scope>NUCLEOTIDE SEQUENCE [LARGE SCALE GENOMIC DNA]</scope>
</reference>
<dbReference type="InterPro" id="IPR004595">
    <property type="entry name" value="TFIIH_C1-like_dom"/>
</dbReference>
<organism evidence="13 14">
    <name type="scientific">Clavelina lepadiformis</name>
    <name type="common">Light-bulb sea squirt</name>
    <name type="synonym">Ascidia lepadiformis</name>
    <dbReference type="NCBI Taxonomy" id="159417"/>
    <lineage>
        <taxon>Eukaryota</taxon>
        <taxon>Metazoa</taxon>
        <taxon>Chordata</taxon>
        <taxon>Tunicata</taxon>
        <taxon>Ascidiacea</taxon>
        <taxon>Aplousobranchia</taxon>
        <taxon>Clavelinidae</taxon>
        <taxon>Clavelina</taxon>
    </lineage>
</organism>
<gene>
    <name evidence="13" type="ORF">CVLEPA_LOCUS6142</name>
</gene>
<dbReference type="InterPro" id="IPR036465">
    <property type="entry name" value="vWFA_dom_sf"/>
</dbReference>
<evidence type="ECO:0000256" key="2">
    <source>
        <dbReference type="ARBA" id="ARBA00006092"/>
    </source>
</evidence>
<dbReference type="SMART" id="SM00327">
    <property type="entry name" value="VWA"/>
    <property type="match status" value="1"/>
</dbReference>
<dbReference type="InterPro" id="IPR012170">
    <property type="entry name" value="TFIIH_SSL1/p44"/>
</dbReference>
<feature type="domain" description="VWFA" evidence="12">
    <location>
        <begin position="63"/>
        <end position="246"/>
    </location>
</feature>
<dbReference type="InterPro" id="IPR013083">
    <property type="entry name" value="Znf_RING/FYVE/PHD"/>
</dbReference>
<evidence type="ECO:0000256" key="7">
    <source>
        <dbReference type="ARBA" id="ARBA00023015"/>
    </source>
</evidence>
<evidence type="ECO:0000256" key="10">
    <source>
        <dbReference type="ARBA" id="ARBA00023242"/>
    </source>
</evidence>
<keyword evidence="6 11" id="KW-0862">Zinc</keyword>
<comment type="similarity">
    <text evidence="2 11">Belongs to the GTF2H2 family.</text>
</comment>
<keyword evidence="3 11" id="KW-0479">Metal-binding</keyword>
<dbReference type="Gene3D" id="3.40.50.410">
    <property type="entry name" value="von Willebrand factor, type A domain"/>
    <property type="match status" value="1"/>
</dbReference>
<evidence type="ECO:0000256" key="4">
    <source>
        <dbReference type="ARBA" id="ARBA00022763"/>
    </source>
</evidence>
<dbReference type="Pfam" id="PF07975">
    <property type="entry name" value="C1_4"/>
    <property type="match status" value="1"/>
</dbReference>
<comment type="subcellular location">
    <subcellularLocation>
        <location evidence="1 11">Nucleus</location>
    </subcellularLocation>
</comment>
<keyword evidence="8 11" id="KW-0804">Transcription</keyword>
<dbReference type="InterPro" id="IPR046349">
    <property type="entry name" value="C1-like_sf"/>
</dbReference>
<evidence type="ECO:0000256" key="1">
    <source>
        <dbReference type="ARBA" id="ARBA00004123"/>
    </source>
</evidence>
<keyword evidence="10 11" id="KW-0539">Nucleus</keyword>
<dbReference type="InterPro" id="IPR013087">
    <property type="entry name" value="Znf_C2H2_type"/>
</dbReference>
<evidence type="ECO:0000256" key="11">
    <source>
        <dbReference type="PIRNR" id="PIRNR015919"/>
    </source>
</evidence>
<name>A0ABP0FAG6_CLALP</name>
<dbReference type="EMBL" id="CAWYQH010000035">
    <property type="protein sequence ID" value="CAK8676694.1"/>
    <property type="molecule type" value="Genomic_DNA"/>
</dbReference>
<keyword evidence="4" id="KW-0227">DNA damage</keyword>
<evidence type="ECO:0000259" key="12">
    <source>
        <dbReference type="PROSITE" id="PS50234"/>
    </source>
</evidence>
<keyword evidence="14" id="KW-1185">Reference proteome</keyword>
<dbReference type="SUPFAM" id="SSF57889">
    <property type="entry name" value="Cysteine-rich domain"/>
    <property type="match status" value="1"/>
</dbReference>
<protein>
    <recommendedName>
        <fullName evidence="11">General transcription factor IIH subunit</fullName>
    </recommendedName>
</protein>
<evidence type="ECO:0000256" key="3">
    <source>
        <dbReference type="ARBA" id="ARBA00022723"/>
    </source>
</evidence>
<evidence type="ECO:0000256" key="8">
    <source>
        <dbReference type="ARBA" id="ARBA00023163"/>
    </source>
</evidence>
<dbReference type="NCBIfam" id="TIGR00622">
    <property type="entry name" value="ssl1"/>
    <property type="match status" value="1"/>
</dbReference>
<dbReference type="Pfam" id="PF04056">
    <property type="entry name" value="Ssl1"/>
    <property type="match status" value="1"/>
</dbReference>
<evidence type="ECO:0000313" key="14">
    <source>
        <dbReference type="Proteomes" id="UP001642483"/>
    </source>
</evidence>
<dbReference type="PROSITE" id="PS50234">
    <property type="entry name" value="VWFA"/>
    <property type="match status" value="1"/>
</dbReference>
<keyword evidence="7 11" id="KW-0805">Transcription regulation</keyword>
<dbReference type="CDD" id="cd01453">
    <property type="entry name" value="vWA_transcription_factor_IIH_type"/>
    <property type="match status" value="1"/>
</dbReference>
<dbReference type="Gene3D" id="3.30.40.10">
    <property type="entry name" value="Zinc/RING finger domain, C3HC4 (zinc finger)"/>
    <property type="match status" value="1"/>
</dbReference>
<sequence length="399" mass="44899">MLIMDEDNEKAYRWEGDYEKTWEALREDDSGSLQASIDAEINKAKKRRLLKKQRKVRLGMMRHIFIVLDMSQAMTDQDLKPNRALVVLKVLQKFVENFFDQNPIGQLGFIITRAKRAESLSEMSGTSQSHIKSLMKLSSEITATNAKSCTGEPSLQNSLELAEKTLKNMPSHTSREVVVIMGSLTSCDPSPIYDTIEHIKMQKIRCSVIGLSAEVHICRHLANETGGTFGVILDQTHFVDLLNDHIDPPSGMATDSSLIKMGFPQHIPPHENGKVSMCMSTKQFSVGGYYCPQCQSKYSELPVQCEVCSLTLVSAPHLARSYHHLFPLPQFSEIQYARYVHQGGREQNCFSCLKNLQKGSESSVHQCNKCKTIFCLDCNVFMHVTLHCCPGCINSRCEI</sequence>
<accession>A0ABP0FAG6</accession>
<dbReference type="PROSITE" id="PS00028">
    <property type="entry name" value="ZINC_FINGER_C2H2_1"/>
    <property type="match status" value="1"/>
</dbReference>
<keyword evidence="9" id="KW-0234">DNA repair</keyword>
<evidence type="ECO:0000313" key="13">
    <source>
        <dbReference type="EMBL" id="CAK8676694.1"/>
    </source>
</evidence>
<comment type="caution">
    <text evidence="13">The sequence shown here is derived from an EMBL/GenBank/DDBJ whole genome shotgun (WGS) entry which is preliminary data.</text>
</comment>
<dbReference type="PANTHER" id="PTHR12695">
    <property type="entry name" value="GENERAL TRANSCRIPTION FACTOR IIH SUBUNIT 2"/>
    <property type="match status" value="1"/>
</dbReference>
<dbReference type="InterPro" id="IPR007198">
    <property type="entry name" value="Ssl1-like"/>
</dbReference>
<evidence type="ECO:0000256" key="9">
    <source>
        <dbReference type="ARBA" id="ARBA00023204"/>
    </source>
</evidence>
<dbReference type="SUPFAM" id="SSF53300">
    <property type="entry name" value="vWA-like"/>
    <property type="match status" value="1"/>
</dbReference>
<keyword evidence="5" id="KW-0863">Zinc-finger</keyword>
<evidence type="ECO:0000256" key="6">
    <source>
        <dbReference type="ARBA" id="ARBA00022833"/>
    </source>
</evidence>
<proteinExistence type="inferred from homology"/>
<dbReference type="PIRSF" id="PIRSF015919">
    <property type="entry name" value="TFIIH_SSL1"/>
    <property type="match status" value="1"/>
</dbReference>
<evidence type="ECO:0000256" key="5">
    <source>
        <dbReference type="ARBA" id="ARBA00022771"/>
    </source>
</evidence>
<dbReference type="SMART" id="SM01047">
    <property type="entry name" value="C1_4"/>
    <property type="match status" value="1"/>
</dbReference>
<dbReference type="InterPro" id="IPR002035">
    <property type="entry name" value="VWF_A"/>
</dbReference>